<evidence type="ECO:0000313" key="1">
    <source>
        <dbReference type="EMBL" id="CAH3867111.1"/>
    </source>
</evidence>
<dbReference type="AlphaFoldDB" id="A0A9P0SI45"/>
<name>A0A9P0SI45_PIEBR</name>
<proteinExistence type="predicted"/>
<organism evidence="1 2">
    <name type="scientific">Pieris brassicae</name>
    <name type="common">White butterfly</name>
    <name type="synonym">Large white butterfly</name>
    <dbReference type="NCBI Taxonomy" id="7116"/>
    <lineage>
        <taxon>Eukaryota</taxon>
        <taxon>Metazoa</taxon>
        <taxon>Ecdysozoa</taxon>
        <taxon>Arthropoda</taxon>
        <taxon>Hexapoda</taxon>
        <taxon>Insecta</taxon>
        <taxon>Pterygota</taxon>
        <taxon>Neoptera</taxon>
        <taxon>Endopterygota</taxon>
        <taxon>Lepidoptera</taxon>
        <taxon>Glossata</taxon>
        <taxon>Ditrysia</taxon>
        <taxon>Papilionoidea</taxon>
        <taxon>Pieridae</taxon>
        <taxon>Pierinae</taxon>
        <taxon>Pieris</taxon>
    </lineage>
</organism>
<dbReference type="Proteomes" id="UP001152562">
    <property type="component" value="Unassembled WGS sequence"/>
</dbReference>
<comment type="caution">
    <text evidence="1">The sequence shown here is derived from an EMBL/GenBank/DDBJ whole genome shotgun (WGS) entry which is preliminary data.</text>
</comment>
<accession>A0A9P0SI45</accession>
<reference evidence="1" key="1">
    <citation type="submission" date="2022-05" db="EMBL/GenBank/DDBJ databases">
        <authorList>
            <person name="Okamura Y."/>
        </authorList>
    </citation>
    <scope>NUCLEOTIDE SEQUENCE</scope>
</reference>
<dbReference type="EMBL" id="CALOZG010000001">
    <property type="protein sequence ID" value="CAH3867111.1"/>
    <property type="molecule type" value="Genomic_DNA"/>
</dbReference>
<gene>
    <name evidence="1" type="ORF">PIBRA_LOCUS522</name>
</gene>
<sequence length="148" mass="16424">MGITVSVAFVKPHSDHLTGNETSSALKKKQENPHEMLTYLLISHCEVRGSGGTCHPLCLFAALRPQWLVNDDVLSQQTISLLNTSFSLSMRPPCRTQEQGSRCLAHGAFAWSHPPSQFGKRYLLCVGNVMEQMRLELTSKRMSSHGSL</sequence>
<evidence type="ECO:0000313" key="2">
    <source>
        <dbReference type="Proteomes" id="UP001152562"/>
    </source>
</evidence>
<protein>
    <submittedName>
        <fullName evidence="1">Uncharacterized protein</fullName>
    </submittedName>
</protein>
<keyword evidence="2" id="KW-1185">Reference proteome</keyword>